<dbReference type="Proteomes" id="UP001430374">
    <property type="component" value="Unassembled WGS sequence"/>
</dbReference>
<gene>
    <name evidence="1" type="ORF">H9Q08_17200</name>
</gene>
<dbReference type="EMBL" id="JACSGT010000002">
    <property type="protein sequence ID" value="MCF2221025.1"/>
    <property type="molecule type" value="Genomic_DNA"/>
</dbReference>
<accession>A0ABS9C9Q8</accession>
<dbReference type="InterPro" id="IPR046484">
    <property type="entry name" value="DUF6577"/>
</dbReference>
<evidence type="ECO:0000313" key="2">
    <source>
        <dbReference type="Proteomes" id="UP001430374"/>
    </source>
</evidence>
<protein>
    <submittedName>
        <fullName evidence="1">Uncharacterized protein</fullName>
    </submittedName>
</protein>
<evidence type="ECO:0000313" key="1">
    <source>
        <dbReference type="EMBL" id="MCF2221025.1"/>
    </source>
</evidence>
<keyword evidence="2" id="KW-1185">Reference proteome</keyword>
<proteinExistence type="predicted"/>
<name>A0ABS9C9Q8_9FLAO</name>
<dbReference type="Pfam" id="PF20217">
    <property type="entry name" value="DUF6577"/>
    <property type="match status" value="1"/>
</dbReference>
<sequence length="96" mass="11734">MDELSEVKYCIWSTQWIKPYFPEIGDQYFTIVEVEGSEWVHAWFKLWKEETGLTYFRSFINAFKEYKKKNIIVIRKIRSESPIFESNGIYFPYLEK</sequence>
<organism evidence="1 2">
    <name type="scientific">Chryseobacterium indicum</name>
    <dbReference type="NCBI Taxonomy" id="2766954"/>
    <lineage>
        <taxon>Bacteria</taxon>
        <taxon>Pseudomonadati</taxon>
        <taxon>Bacteroidota</taxon>
        <taxon>Flavobacteriia</taxon>
        <taxon>Flavobacteriales</taxon>
        <taxon>Weeksellaceae</taxon>
        <taxon>Chryseobacterium group</taxon>
        <taxon>Chryseobacterium</taxon>
    </lineage>
</organism>
<reference evidence="1" key="1">
    <citation type="submission" date="2021-08" db="EMBL/GenBank/DDBJ databases">
        <title>Complete genome sequence of Chryseobacterium sp strain PS-8.</title>
        <authorList>
            <person name="Das S.K."/>
        </authorList>
    </citation>
    <scope>NUCLEOTIDE SEQUENCE</scope>
    <source>
        <strain evidence="1">PS-8</strain>
    </source>
</reference>
<comment type="caution">
    <text evidence="1">The sequence shown here is derived from an EMBL/GenBank/DDBJ whole genome shotgun (WGS) entry which is preliminary data.</text>
</comment>